<evidence type="ECO:0000313" key="2">
    <source>
        <dbReference type="Proteomes" id="UP000215914"/>
    </source>
</evidence>
<accession>A0A9K3GXD7</accession>
<protein>
    <submittedName>
        <fullName evidence="1">Uncharacterized protein</fullName>
    </submittedName>
</protein>
<gene>
    <name evidence="1" type="ORF">HanXRQr2_Chr16g0742091</name>
</gene>
<reference evidence="1" key="1">
    <citation type="journal article" date="2017" name="Nature">
        <title>The sunflower genome provides insights into oil metabolism, flowering and Asterid evolution.</title>
        <authorList>
            <person name="Badouin H."/>
            <person name="Gouzy J."/>
            <person name="Grassa C.J."/>
            <person name="Murat F."/>
            <person name="Staton S.E."/>
            <person name="Cottret L."/>
            <person name="Lelandais-Briere C."/>
            <person name="Owens G.L."/>
            <person name="Carrere S."/>
            <person name="Mayjonade B."/>
            <person name="Legrand L."/>
            <person name="Gill N."/>
            <person name="Kane N.C."/>
            <person name="Bowers J.E."/>
            <person name="Hubner S."/>
            <person name="Bellec A."/>
            <person name="Berard A."/>
            <person name="Berges H."/>
            <person name="Blanchet N."/>
            <person name="Boniface M.C."/>
            <person name="Brunel D."/>
            <person name="Catrice O."/>
            <person name="Chaidir N."/>
            <person name="Claudel C."/>
            <person name="Donnadieu C."/>
            <person name="Faraut T."/>
            <person name="Fievet G."/>
            <person name="Helmstetter N."/>
            <person name="King M."/>
            <person name="Knapp S.J."/>
            <person name="Lai Z."/>
            <person name="Le Paslier M.C."/>
            <person name="Lippi Y."/>
            <person name="Lorenzon L."/>
            <person name="Mandel J.R."/>
            <person name="Marage G."/>
            <person name="Marchand G."/>
            <person name="Marquand E."/>
            <person name="Bret-Mestries E."/>
            <person name="Morien E."/>
            <person name="Nambeesan S."/>
            <person name="Nguyen T."/>
            <person name="Pegot-Espagnet P."/>
            <person name="Pouilly N."/>
            <person name="Raftis F."/>
            <person name="Sallet E."/>
            <person name="Schiex T."/>
            <person name="Thomas J."/>
            <person name="Vandecasteele C."/>
            <person name="Vares D."/>
            <person name="Vear F."/>
            <person name="Vautrin S."/>
            <person name="Crespi M."/>
            <person name="Mangin B."/>
            <person name="Burke J.M."/>
            <person name="Salse J."/>
            <person name="Munos S."/>
            <person name="Vincourt P."/>
            <person name="Rieseberg L.H."/>
            <person name="Langlade N.B."/>
        </authorList>
    </citation>
    <scope>NUCLEOTIDE SEQUENCE</scope>
    <source>
        <tissue evidence="1">Leaves</tissue>
    </source>
</reference>
<sequence length="88" mass="10212">MVMMINLECMHHKHPYSKTRFKIHSLSSLVHSRPNTPSHFNIPFSKSNHEDSRANHGDSKLVKRFGSDFKQVSSKNKPHITIFCQKPI</sequence>
<keyword evidence="2" id="KW-1185">Reference proteome</keyword>
<comment type="caution">
    <text evidence="1">The sequence shown here is derived from an EMBL/GenBank/DDBJ whole genome shotgun (WGS) entry which is preliminary data.</text>
</comment>
<reference evidence="1" key="2">
    <citation type="submission" date="2020-06" db="EMBL/GenBank/DDBJ databases">
        <title>Helianthus annuus Genome sequencing and assembly Release 2.</title>
        <authorList>
            <person name="Gouzy J."/>
            <person name="Langlade N."/>
            <person name="Munos S."/>
        </authorList>
    </citation>
    <scope>NUCLEOTIDE SEQUENCE</scope>
    <source>
        <tissue evidence="1">Leaves</tissue>
    </source>
</reference>
<dbReference type="Gramene" id="mRNA:HanXRQr2_Chr16g0742091">
    <property type="protein sequence ID" value="CDS:HanXRQr2_Chr16g0742091.1"/>
    <property type="gene ID" value="HanXRQr2_Chr16g0742091"/>
</dbReference>
<evidence type="ECO:0000313" key="1">
    <source>
        <dbReference type="EMBL" id="KAF5759507.1"/>
    </source>
</evidence>
<name>A0A9K3GXD7_HELAN</name>
<proteinExistence type="predicted"/>
<dbReference type="Proteomes" id="UP000215914">
    <property type="component" value="Unassembled WGS sequence"/>
</dbReference>
<dbReference type="EMBL" id="MNCJ02000331">
    <property type="protein sequence ID" value="KAF5759507.1"/>
    <property type="molecule type" value="Genomic_DNA"/>
</dbReference>
<dbReference type="AlphaFoldDB" id="A0A9K3GXD7"/>
<organism evidence="1 2">
    <name type="scientific">Helianthus annuus</name>
    <name type="common">Common sunflower</name>
    <dbReference type="NCBI Taxonomy" id="4232"/>
    <lineage>
        <taxon>Eukaryota</taxon>
        <taxon>Viridiplantae</taxon>
        <taxon>Streptophyta</taxon>
        <taxon>Embryophyta</taxon>
        <taxon>Tracheophyta</taxon>
        <taxon>Spermatophyta</taxon>
        <taxon>Magnoliopsida</taxon>
        <taxon>eudicotyledons</taxon>
        <taxon>Gunneridae</taxon>
        <taxon>Pentapetalae</taxon>
        <taxon>asterids</taxon>
        <taxon>campanulids</taxon>
        <taxon>Asterales</taxon>
        <taxon>Asteraceae</taxon>
        <taxon>Asteroideae</taxon>
        <taxon>Heliantheae alliance</taxon>
        <taxon>Heliantheae</taxon>
        <taxon>Helianthus</taxon>
    </lineage>
</organism>